<gene>
    <name evidence="4" type="ORF">BB559_002715</name>
</gene>
<proteinExistence type="predicted"/>
<feature type="signal peptide" evidence="2">
    <location>
        <begin position="1"/>
        <end position="20"/>
    </location>
</feature>
<dbReference type="OrthoDB" id="415532at2759"/>
<evidence type="ECO:0000259" key="3">
    <source>
        <dbReference type="Pfam" id="PF14033"/>
    </source>
</evidence>
<name>A0A2T9YT78_9FUNG</name>
<dbReference type="AlphaFoldDB" id="A0A2T9YT78"/>
<comment type="caution">
    <text evidence="4">The sequence shown here is derived from an EMBL/GenBank/DDBJ whole genome shotgun (WGS) entry which is preliminary data.</text>
</comment>
<evidence type="ECO:0000313" key="4">
    <source>
        <dbReference type="EMBL" id="PVU95474.1"/>
    </source>
</evidence>
<dbReference type="Proteomes" id="UP000245699">
    <property type="component" value="Unassembled WGS sequence"/>
</dbReference>
<keyword evidence="2" id="KW-0732">Signal</keyword>
<protein>
    <recommendedName>
        <fullName evidence="3">DUF4246 domain-containing protein</fullName>
    </recommendedName>
</protein>
<dbReference type="STRING" id="61424.A0A2T9YT78"/>
<evidence type="ECO:0000256" key="1">
    <source>
        <dbReference type="SAM" id="MobiDB-lite"/>
    </source>
</evidence>
<accession>A0A2T9YT78</accession>
<dbReference type="EMBL" id="MBFT01000186">
    <property type="protein sequence ID" value="PVU95474.1"/>
    <property type="molecule type" value="Genomic_DNA"/>
</dbReference>
<keyword evidence="5" id="KW-1185">Reference proteome</keyword>
<sequence length="241" mass="26977">MLSTLKIYILFSALLFLSNAQPTSNELLNSQMPINVFGENLRLLTQKTNSAVRNNAVQVMGSQNLVKQLSRAFLQVQDQASQVETNAQQNNNPSNTSNEKTPSSSTSISSTASTPVQNLLHPDQLLFKNQELQPHFEEKAINYEISKTPCHSDIFTGSLVPGAVDCTYIDDNCIPEELLNELKQNVAKLEDVTEHENDWHPVSDNQVLDLVPKWDSVIGKGEIEFVISPKKQPEYCLKEHQ</sequence>
<organism evidence="4 5">
    <name type="scientific">Furculomyces boomerangus</name>
    <dbReference type="NCBI Taxonomy" id="61424"/>
    <lineage>
        <taxon>Eukaryota</taxon>
        <taxon>Fungi</taxon>
        <taxon>Fungi incertae sedis</taxon>
        <taxon>Zoopagomycota</taxon>
        <taxon>Kickxellomycotina</taxon>
        <taxon>Harpellomycetes</taxon>
        <taxon>Harpellales</taxon>
        <taxon>Harpellaceae</taxon>
        <taxon>Furculomyces</taxon>
    </lineage>
</organism>
<dbReference type="Pfam" id="PF14033">
    <property type="entry name" value="DUF4246"/>
    <property type="match status" value="1"/>
</dbReference>
<feature type="chain" id="PRO_5015421477" description="DUF4246 domain-containing protein" evidence="2">
    <location>
        <begin position="21"/>
        <end position="241"/>
    </location>
</feature>
<feature type="region of interest" description="Disordered" evidence="1">
    <location>
        <begin position="80"/>
        <end position="114"/>
    </location>
</feature>
<evidence type="ECO:0000313" key="5">
    <source>
        <dbReference type="Proteomes" id="UP000245699"/>
    </source>
</evidence>
<feature type="compositionally biased region" description="Low complexity" evidence="1">
    <location>
        <begin position="84"/>
        <end position="114"/>
    </location>
</feature>
<reference evidence="4 5" key="1">
    <citation type="journal article" date="2018" name="MBio">
        <title>Comparative Genomics Reveals the Core Gene Toolbox for the Fungus-Insect Symbiosis.</title>
        <authorList>
            <person name="Wang Y."/>
            <person name="Stata M."/>
            <person name="Wang W."/>
            <person name="Stajich J.E."/>
            <person name="White M.M."/>
            <person name="Moncalvo J.M."/>
        </authorList>
    </citation>
    <scope>NUCLEOTIDE SEQUENCE [LARGE SCALE GENOMIC DNA]</scope>
    <source>
        <strain evidence="4 5">AUS-77-4</strain>
    </source>
</reference>
<evidence type="ECO:0000256" key="2">
    <source>
        <dbReference type="SAM" id="SignalP"/>
    </source>
</evidence>
<feature type="domain" description="DUF4246" evidence="3">
    <location>
        <begin position="166"/>
        <end position="212"/>
    </location>
</feature>
<dbReference type="InterPro" id="IPR049192">
    <property type="entry name" value="DUF4246_C"/>
</dbReference>